<dbReference type="EMBL" id="AMQN01003003">
    <property type="status" value="NOT_ANNOTATED_CDS"/>
    <property type="molecule type" value="Genomic_DNA"/>
</dbReference>
<evidence type="ECO:0000313" key="3">
    <source>
        <dbReference type="Proteomes" id="UP000014760"/>
    </source>
</evidence>
<evidence type="ECO:0000313" key="2">
    <source>
        <dbReference type="EnsemblMetazoa" id="CapteP196955"/>
    </source>
</evidence>
<dbReference type="HOGENOM" id="CLU_1528899_0_0_1"/>
<sequence length="176" mass="19890">GSLAINHIDLRALKGKIAKIFTGDKLRQPLNHEFLEDLSVRRRCALCFDDVKCVGKTRLFCDKLINYHNYNLIINTRPAELEAVLLTNPRIDDAAVIEVPDDEAENEHETTSWMLSLKASWKSFMQIATREAPRRAPSTCKICPEVIFAQGIRGLEAASLCAWLTSGKRHDNVTRN</sequence>
<feature type="non-terminal residue" evidence="1">
    <location>
        <position position="1"/>
    </location>
</feature>
<dbReference type="EMBL" id="KB310691">
    <property type="protein sequence ID" value="ELT90967.1"/>
    <property type="molecule type" value="Genomic_DNA"/>
</dbReference>
<gene>
    <name evidence="1" type="ORF">CAPTEDRAFT_196955</name>
</gene>
<reference evidence="2" key="3">
    <citation type="submission" date="2015-06" db="UniProtKB">
        <authorList>
            <consortium name="EnsemblMetazoa"/>
        </authorList>
    </citation>
    <scope>IDENTIFICATION</scope>
</reference>
<reference evidence="3" key="1">
    <citation type="submission" date="2012-12" db="EMBL/GenBank/DDBJ databases">
        <authorList>
            <person name="Hellsten U."/>
            <person name="Grimwood J."/>
            <person name="Chapman J.A."/>
            <person name="Shapiro H."/>
            <person name="Aerts A."/>
            <person name="Otillar R.P."/>
            <person name="Terry A.Y."/>
            <person name="Boore J.L."/>
            <person name="Simakov O."/>
            <person name="Marletaz F."/>
            <person name="Cho S.-J."/>
            <person name="Edsinger-Gonzales E."/>
            <person name="Havlak P."/>
            <person name="Kuo D.-H."/>
            <person name="Larsson T."/>
            <person name="Lv J."/>
            <person name="Arendt D."/>
            <person name="Savage R."/>
            <person name="Osoegawa K."/>
            <person name="de Jong P."/>
            <person name="Lindberg D.R."/>
            <person name="Seaver E.C."/>
            <person name="Weisblat D.A."/>
            <person name="Putnam N.H."/>
            <person name="Grigoriev I.V."/>
            <person name="Rokhsar D.S."/>
        </authorList>
    </citation>
    <scope>NUCLEOTIDE SEQUENCE</scope>
    <source>
        <strain evidence="3">I ESC-2004</strain>
    </source>
</reference>
<dbReference type="AlphaFoldDB" id="R7TBV0"/>
<accession>R7TBV0</accession>
<organism evidence="1">
    <name type="scientific">Capitella teleta</name>
    <name type="common">Polychaete worm</name>
    <dbReference type="NCBI Taxonomy" id="283909"/>
    <lineage>
        <taxon>Eukaryota</taxon>
        <taxon>Metazoa</taxon>
        <taxon>Spiralia</taxon>
        <taxon>Lophotrochozoa</taxon>
        <taxon>Annelida</taxon>
        <taxon>Polychaeta</taxon>
        <taxon>Sedentaria</taxon>
        <taxon>Scolecida</taxon>
        <taxon>Capitellidae</taxon>
        <taxon>Capitella</taxon>
    </lineage>
</organism>
<keyword evidence="3" id="KW-1185">Reference proteome</keyword>
<name>R7TBV0_CAPTE</name>
<dbReference type="Proteomes" id="UP000014760">
    <property type="component" value="Unassembled WGS sequence"/>
</dbReference>
<dbReference type="EnsemblMetazoa" id="CapteT196955">
    <property type="protein sequence ID" value="CapteP196955"/>
    <property type="gene ID" value="CapteG196955"/>
</dbReference>
<proteinExistence type="predicted"/>
<protein>
    <submittedName>
        <fullName evidence="1 2">Uncharacterized protein</fullName>
    </submittedName>
</protein>
<dbReference type="Gene3D" id="3.30.300.30">
    <property type="match status" value="1"/>
</dbReference>
<evidence type="ECO:0000313" key="1">
    <source>
        <dbReference type="EMBL" id="ELT90967.1"/>
    </source>
</evidence>
<reference evidence="1 3" key="2">
    <citation type="journal article" date="2013" name="Nature">
        <title>Insights into bilaterian evolution from three spiralian genomes.</title>
        <authorList>
            <person name="Simakov O."/>
            <person name="Marletaz F."/>
            <person name="Cho S.J."/>
            <person name="Edsinger-Gonzales E."/>
            <person name="Havlak P."/>
            <person name="Hellsten U."/>
            <person name="Kuo D.H."/>
            <person name="Larsson T."/>
            <person name="Lv J."/>
            <person name="Arendt D."/>
            <person name="Savage R."/>
            <person name="Osoegawa K."/>
            <person name="de Jong P."/>
            <person name="Grimwood J."/>
            <person name="Chapman J.A."/>
            <person name="Shapiro H."/>
            <person name="Aerts A."/>
            <person name="Otillar R.P."/>
            <person name="Terry A.Y."/>
            <person name="Boore J.L."/>
            <person name="Grigoriev I.V."/>
            <person name="Lindberg D.R."/>
            <person name="Seaver E.C."/>
            <person name="Weisblat D.A."/>
            <person name="Putnam N.H."/>
            <person name="Rokhsar D.S."/>
        </authorList>
    </citation>
    <scope>NUCLEOTIDE SEQUENCE</scope>
    <source>
        <strain evidence="1 3">I ESC-2004</strain>
    </source>
</reference>
<dbReference type="InterPro" id="IPR045851">
    <property type="entry name" value="AMP-bd_C_sf"/>
</dbReference>